<dbReference type="OrthoDB" id="2559672at2"/>
<dbReference type="Pfam" id="PF12833">
    <property type="entry name" value="HTH_18"/>
    <property type="match status" value="1"/>
</dbReference>
<dbReference type="AlphaFoldDB" id="A0A5N0V4S2"/>
<dbReference type="GO" id="GO:0043565">
    <property type="term" value="F:sequence-specific DNA binding"/>
    <property type="evidence" value="ECO:0007669"/>
    <property type="project" value="InterPro"/>
</dbReference>
<dbReference type="PANTHER" id="PTHR46796">
    <property type="entry name" value="HTH-TYPE TRANSCRIPTIONAL ACTIVATOR RHAS-RELATED"/>
    <property type="match status" value="1"/>
</dbReference>
<keyword evidence="1" id="KW-0805">Transcription regulation</keyword>
<evidence type="ECO:0000259" key="5">
    <source>
        <dbReference type="PROSITE" id="PS01124"/>
    </source>
</evidence>
<dbReference type="PANTHER" id="PTHR46796:SF15">
    <property type="entry name" value="BLL1074 PROTEIN"/>
    <property type="match status" value="1"/>
</dbReference>
<evidence type="ECO:0000256" key="2">
    <source>
        <dbReference type="ARBA" id="ARBA00023125"/>
    </source>
</evidence>
<accession>A0A5N0V4S2</accession>
<name>A0A5N0V4S2_9PSEU</name>
<dbReference type="SMART" id="SM00342">
    <property type="entry name" value="HTH_ARAC"/>
    <property type="match status" value="1"/>
</dbReference>
<dbReference type="PROSITE" id="PS01124">
    <property type="entry name" value="HTH_ARAC_FAMILY_2"/>
    <property type="match status" value="1"/>
</dbReference>
<reference evidence="6" key="1">
    <citation type="submission" date="2019-09" db="EMBL/GenBank/DDBJ databases">
        <authorList>
            <person name="Teo W.F.A."/>
            <person name="Duangmal K."/>
        </authorList>
    </citation>
    <scope>NUCLEOTIDE SEQUENCE [LARGE SCALE GENOMIC DNA]</scope>
    <source>
        <strain evidence="6">K81G1</strain>
    </source>
</reference>
<dbReference type="EMBL" id="VMNW02000017">
    <property type="protein sequence ID" value="KAA9161386.1"/>
    <property type="molecule type" value="Genomic_DNA"/>
</dbReference>
<dbReference type="InterPro" id="IPR050204">
    <property type="entry name" value="AraC_XylS_family_regulators"/>
</dbReference>
<dbReference type="Gene3D" id="1.10.10.60">
    <property type="entry name" value="Homeodomain-like"/>
    <property type="match status" value="1"/>
</dbReference>
<feature type="region of interest" description="Disordered" evidence="4">
    <location>
        <begin position="241"/>
        <end position="270"/>
    </location>
</feature>
<organism evidence="6 7">
    <name type="scientific">Amycolatopsis acidicola</name>
    <dbReference type="NCBI Taxonomy" id="2596893"/>
    <lineage>
        <taxon>Bacteria</taxon>
        <taxon>Bacillati</taxon>
        <taxon>Actinomycetota</taxon>
        <taxon>Actinomycetes</taxon>
        <taxon>Pseudonocardiales</taxon>
        <taxon>Pseudonocardiaceae</taxon>
        <taxon>Amycolatopsis</taxon>
    </lineage>
</organism>
<dbReference type="InterPro" id="IPR046532">
    <property type="entry name" value="DUF6597"/>
</dbReference>
<dbReference type="InterPro" id="IPR018060">
    <property type="entry name" value="HTH_AraC"/>
</dbReference>
<dbReference type="Pfam" id="PF20240">
    <property type="entry name" value="DUF6597"/>
    <property type="match status" value="1"/>
</dbReference>
<feature type="domain" description="HTH araC/xylS-type" evidence="5">
    <location>
        <begin position="155"/>
        <end position="241"/>
    </location>
</feature>
<evidence type="ECO:0000313" key="6">
    <source>
        <dbReference type="EMBL" id="KAA9161386.1"/>
    </source>
</evidence>
<sequence>MAVPVRPSAGLGPRRSVYREFASSVPGVACAWYGRPGWERNLRVLPDGCVDVVWNGQELTVMVAVDEPVRVRLRPAGQTVGLRLRCGAAGSLLGYSIAELPVGGVPLRELWGPSTVEERLAESADFLAARSILESLFVDREADGLPAGAVSAGARVPEVAAQLGISERGLRRRFAFEVGCSPKQLHRVLRFQRFLARLPRVACGRTSLADVAFETGYADQSHLGRECRALAGSSPAGLVRTWAGRNVPDNRPTTGHRARHDVSHHHRRPQ</sequence>
<feature type="compositionally biased region" description="Basic residues" evidence="4">
    <location>
        <begin position="254"/>
        <end position="270"/>
    </location>
</feature>
<keyword evidence="2" id="KW-0238">DNA-binding</keyword>
<evidence type="ECO:0000256" key="1">
    <source>
        <dbReference type="ARBA" id="ARBA00023015"/>
    </source>
</evidence>
<gene>
    <name evidence="6" type="ORF">FPZ12_014705</name>
</gene>
<evidence type="ECO:0000256" key="4">
    <source>
        <dbReference type="SAM" id="MobiDB-lite"/>
    </source>
</evidence>
<dbReference type="GO" id="GO:0003700">
    <property type="term" value="F:DNA-binding transcription factor activity"/>
    <property type="evidence" value="ECO:0007669"/>
    <property type="project" value="InterPro"/>
</dbReference>
<keyword evidence="7" id="KW-1185">Reference proteome</keyword>
<keyword evidence="3" id="KW-0804">Transcription</keyword>
<protein>
    <submittedName>
        <fullName evidence="6">AraC family transcriptional regulator</fullName>
    </submittedName>
</protein>
<proteinExistence type="predicted"/>
<dbReference type="RefSeq" id="WP_144748395.1">
    <property type="nucleotide sequence ID" value="NZ_VMNW02000017.1"/>
</dbReference>
<evidence type="ECO:0000256" key="3">
    <source>
        <dbReference type="ARBA" id="ARBA00023163"/>
    </source>
</evidence>
<dbReference type="Proteomes" id="UP000319769">
    <property type="component" value="Unassembled WGS sequence"/>
</dbReference>
<comment type="caution">
    <text evidence="6">The sequence shown here is derived from an EMBL/GenBank/DDBJ whole genome shotgun (WGS) entry which is preliminary data.</text>
</comment>
<evidence type="ECO:0000313" key="7">
    <source>
        <dbReference type="Proteomes" id="UP000319769"/>
    </source>
</evidence>